<dbReference type="PROSITE" id="PS51707">
    <property type="entry name" value="CYTH"/>
    <property type="match status" value="1"/>
</dbReference>
<dbReference type="Pfam" id="PF01928">
    <property type="entry name" value="CYTH"/>
    <property type="match status" value="1"/>
</dbReference>
<organism evidence="2 3">
    <name type="scientific">Sessilibacter corallicola</name>
    <dbReference type="NCBI Taxonomy" id="2904075"/>
    <lineage>
        <taxon>Bacteria</taxon>
        <taxon>Pseudomonadati</taxon>
        <taxon>Pseudomonadota</taxon>
        <taxon>Gammaproteobacteria</taxon>
        <taxon>Cellvibrionales</taxon>
        <taxon>Cellvibrionaceae</taxon>
        <taxon>Sessilibacter</taxon>
    </lineage>
</organism>
<name>A0ABQ0AC81_9GAMM</name>
<gene>
    <name evidence="2" type="ORF">NBRC116591_30750</name>
</gene>
<keyword evidence="3" id="KW-1185">Reference proteome</keyword>
<comment type="caution">
    <text evidence="2">The sequence shown here is derived from an EMBL/GenBank/DDBJ whole genome shotgun (WGS) entry which is preliminary data.</text>
</comment>
<evidence type="ECO:0000259" key="1">
    <source>
        <dbReference type="PROSITE" id="PS51707"/>
    </source>
</evidence>
<sequence length="155" mass="17972">MAQEIERKFLVDTVKLAKLTGGKEIRQGFIPTSELTVVRVRISGDDAWLTIKGKNEGITRSEFEYVIPKLDAIDMLNELCLEPQVMKNRYCVEYCGYTWEIDVFLGDNKGLIVAEVELEHADDEITLPEWVTQEVTDDPKYYNVNLVRHPYKNWN</sequence>
<dbReference type="InterPro" id="IPR033469">
    <property type="entry name" value="CYTH-like_dom_sf"/>
</dbReference>
<dbReference type="PANTHER" id="PTHR40114:SF1">
    <property type="entry name" value="SLR0698 PROTEIN"/>
    <property type="match status" value="1"/>
</dbReference>
<dbReference type="SMART" id="SM01118">
    <property type="entry name" value="CYTH"/>
    <property type="match status" value="1"/>
</dbReference>
<evidence type="ECO:0000313" key="2">
    <source>
        <dbReference type="EMBL" id="GAA6169264.1"/>
    </source>
</evidence>
<reference evidence="2 3" key="1">
    <citation type="submission" date="2024-04" db="EMBL/GenBank/DDBJ databases">
        <title>Draft genome sequence of Sessilibacter corallicola NBRC 116591.</title>
        <authorList>
            <person name="Miyakawa T."/>
            <person name="Kusuya Y."/>
            <person name="Miura T."/>
        </authorList>
    </citation>
    <scope>NUCLEOTIDE SEQUENCE [LARGE SCALE GENOMIC DNA]</scope>
    <source>
        <strain evidence="2 3">KU-00831-HH</strain>
    </source>
</reference>
<dbReference type="InterPro" id="IPR012042">
    <property type="entry name" value="NeuTTM/CthTTM-like"/>
</dbReference>
<dbReference type="PIRSF" id="PIRSF016487">
    <property type="entry name" value="CYTH_UCP016487"/>
    <property type="match status" value="1"/>
</dbReference>
<feature type="domain" description="CYTH" evidence="1">
    <location>
        <begin position="2"/>
        <end position="148"/>
    </location>
</feature>
<evidence type="ECO:0000313" key="3">
    <source>
        <dbReference type="Proteomes" id="UP001465153"/>
    </source>
</evidence>
<dbReference type="Gene3D" id="2.40.320.10">
    <property type="entry name" value="Hypothetical Protein Pfu-838710-001"/>
    <property type="match status" value="1"/>
</dbReference>
<accession>A0ABQ0AC81</accession>
<protein>
    <submittedName>
        <fullName evidence="2">CYTH domain-containing protein</fullName>
    </submittedName>
</protein>
<dbReference type="EMBL" id="BAABWN010000010">
    <property type="protein sequence ID" value="GAA6169264.1"/>
    <property type="molecule type" value="Genomic_DNA"/>
</dbReference>
<dbReference type="RefSeq" id="WP_353303821.1">
    <property type="nucleotide sequence ID" value="NZ_BAABWN010000010.1"/>
</dbReference>
<dbReference type="CDD" id="cd07891">
    <property type="entry name" value="CYTH-like_CthTTM-like_1"/>
    <property type="match status" value="1"/>
</dbReference>
<dbReference type="SUPFAM" id="SSF55154">
    <property type="entry name" value="CYTH-like phosphatases"/>
    <property type="match status" value="1"/>
</dbReference>
<dbReference type="PANTHER" id="PTHR40114">
    <property type="entry name" value="SLR0698 PROTEIN"/>
    <property type="match status" value="1"/>
</dbReference>
<dbReference type="Proteomes" id="UP001465153">
    <property type="component" value="Unassembled WGS sequence"/>
</dbReference>
<proteinExistence type="predicted"/>
<dbReference type="InterPro" id="IPR023577">
    <property type="entry name" value="CYTH_domain"/>
</dbReference>